<feature type="chain" id="PRO_5017996264" description="Outer membrane protein beta-barrel domain-containing protein" evidence="1">
    <location>
        <begin position="23"/>
        <end position="199"/>
    </location>
</feature>
<keyword evidence="1" id="KW-0732">Signal</keyword>
<gene>
    <name evidence="2" type="ORF">SPIRO4BDMA_51043</name>
</gene>
<dbReference type="NCBIfam" id="NF047328">
    <property type="entry name" value="OMP_TP0733"/>
    <property type="match status" value="1"/>
</dbReference>
<dbReference type="AlphaFoldDB" id="A0A3P3XTD7"/>
<evidence type="ECO:0000313" key="2">
    <source>
        <dbReference type="EMBL" id="SLM19528.1"/>
    </source>
</evidence>
<evidence type="ECO:0000256" key="1">
    <source>
        <dbReference type="SAM" id="SignalP"/>
    </source>
</evidence>
<proteinExistence type="predicted"/>
<reference evidence="2" key="1">
    <citation type="submission" date="2017-02" db="EMBL/GenBank/DDBJ databases">
        <authorList>
            <person name="Regsiter A."/>
            <person name="William W."/>
        </authorList>
    </citation>
    <scope>NUCLEOTIDE SEQUENCE</scope>
    <source>
        <strain evidence="2">BdmA 4</strain>
    </source>
</reference>
<accession>A0A3P3XTD7</accession>
<protein>
    <recommendedName>
        <fullName evidence="3">Outer membrane protein beta-barrel domain-containing protein</fullName>
    </recommendedName>
</protein>
<feature type="signal peptide" evidence="1">
    <location>
        <begin position="1"/>
        <end position="22"/>
    </location>
</feature>
<sequence>MSKKLLAVIVLIASVNALTLGAQEKTSDPFAAARKKGDQSITILAGGFIPLFVLDNNGALISPSNMYPGASFGVQYRYMLGKSIGIGGSIAGSFVTTVGGGTLFFAPIGVTAAWIGGGEPMEYEISTELGMNILRLYGNGLIEPYAKLGAGFSRYVSSSWSIGAKVSWCFMPEFHLGTYSSLNSYANFLEFSVGAVYHF</sequence>
<dbReference type="EMBL" id="FWDO01000005">
    <property type="protein sequence ID" value="SLM19528.1"/>
    <property type="molecule type" value="Genomic_DNA"/>
</dbReference>
<organism evidence="2">
    <name type="scientific">uncultured spirochete</name>
    <dbReference type="NCBI Taxonomy" id="156406"/>
    <lineage>
        <taxon>Bacteria</taxon>
        <taxon>Pseudomonadati</taxon>
        <taxon>Spirochaetota</taxon>
        <taxon>Spirochaetia</taxon>
        <taxon>Spirochaetales</taxon>
        <taxon>environmental samples</taxon>
    </lineage>
</organism>
<evidence type="ECO:0008006" key="3">
    <source>
        <dbReference type="Google" id="ProtNLM"/>
    </source>
</evidence>
<name>A0A3P3XTD7_9SPIR</name>